<feature type="transmembrane region" description="Helical" evidence="1">
    <location>
        <begin position="155"/>
        <end position="176"/>
    </location>
</feature>
<evidence type="ECO:0000313" key="3">
    <source>
        <dbReference type="Proteomes" id="UP000186132"/>
    </source>
</evidence>
<keyword evidence="1" id="KW-1133">Transmembrane helix</keyword>
<dbReference type="STRING" id="1206085.SAMN05443575_0881"/>
<organism evidence="2 3">
    <name type="scientific">Jatrophihabitans endophyticus</name>
    <dbReference type="NCBI Taxonomy" id="1206085"/>
    <lineage>
        <taxon>Bacteria</taxon>
        <taxon>Bacillati</taxon>
        <taxon>Actinomycetota</taxon>
        <taxon>Actinomycetes</taxon>
        <taxon>Jatrophihabitantales</taxon>
        <taxon>Jatrophihabitantaceae</taxon>
        <taxon>Jatrophihabitans</taxon>
    </lineage>
</organism>
<keyword evidence="3" id="KW-1185">Reference proteome</keyword>
<gene>
    <name evidence="2" type="ORF">SAMN05443575_0881</name>
</gene>
<sequence>MPTMALREAMHWHRPLMRFAASMVVTGAVSGVGYAADDRVLVGVPIWAKPLLFSISFLAYAVTLAWLTSRLRRPRVRRFAHRAGTVIAVGSGLEMLAIVMQVLRGRQSHFDYATPVDRVVFAGMGVAVAVIFTATIAVGVALLREAPVAHRATTLAIRLGVGGTVLGMSVGFLMIVPRASQHGAPIRGGHTVGAADGGASLPLTGWSTVGGDLRIPHFVGLHTLQALPLLALVLTLLPTTARLTEATHVRLVLIGAGGWAGLFGVSLWQALRGQPVTAPDALTLTVLGVVLAAVVAATAVALRLDPRARAVGNRTTAERDVATVPETV</sequence>
<dbReference type="EMBL" id="FQVU01000001">
    <property type="protein sequence ID" value="SHF78095.1"/>
    <property type="molecule type" value="Genomic_DNA"/>
</dbReference>
<proteinExistence type="predicted"/>
<keyword evidence="1" id="KW-0472">Membrane</keyword>
<feature type="transmembrane region" description="Helical" evidence="1">
    <location>
        <begin position="215"/>
        <end position="237"/>
    </location>
</feature>
<feature type="transmembrane region" description="Helical" evidence="1">
    <location>
        <begin position="79"/>
        <end position="99"/>
    </location>
</feature>
<accession>A0A1M5EFT1</accession>
<keyword evidence="1" id="KW-0812">Transmembrane</keyword>
<evidence type="ECO:0000313" key="2">
    <source>
        <dbReference type="EMBL" id="SHF78095.1"/>
    </source>
</evidence>
<feature type="transmembrane region" description="Helical" evidence="1">
    <location>
        <begin position="51"/>
        <end position="67"/>
    </location>
</feature>
<reference evidence="2 3" key="1">
    <citation type="submission" date="2016-11" db="EMBL/GenBank/DDBJ databases">
        <authorList>
            <person name="Jaros S."/>
            <person name="Januszkiewicz K."/>
            <person name="Wedrychowicz H."/>
        </authorList>
    </citation>
    <scope>NUCLEOTIDE SEQUENCE [LARGE SCALE GENOMIC DNA]</scope>
    <source>
        <strain evidence="2 3">DSM 45627</strain>
    </source>
</reference>
<dbReference type="Proteomes" id="UP000186132">
    <property type="component" value="Unassembled WGS sequence"/>
</dbReference>
<evidence type="ECO:0000256" key="1">
    <source>
        <dbReference type="SAM" id="Phobius"/>
    </source>
</evidence>
<feature type="transmembrane region" description="Helical" evidence="1">
    <location>
        <begin position="281"/>
        <end position="304"/>
    </location>
</feature>
<feature type="transmembrane region" description="Helical" evidence="1">
    <location>
        <begin position="249"/>
        <end position="269"/>
    </location>
</feature>
<dbReference type="RefSeq" id="WP_084180673.1">
    <property type="nucleotide sequence ID" value="NZ_FQVU01000001.1"/>
</dbReference>
<dbReference type="OrthoDB" id="343560at2"/>
<name>A0A1M5EFT1_9ACTN</name>
<dbReference type="AlphaFoldDB" id="A0A1M5EFT1"/>
<protein>
    <submittedName>
        <fullName evidence="2">Uncharacterized protein</fullName>
    </submittedName>
</protein>
<feature type="transmembrane region" description="Helical" evidence="1">
    <location>
        <begin position="119"/>
        <end position="143"/>
    </location>
</feature>